<evidence type="ECO:0000256" key="1">
    <source>
        <dbReference type="SAM" id="MobiDB-lite"/>
    </source>
</evidence>
<feature type="region of interest" description="Disordered" evidence="1">
    <location>
        <begin position="1"/>
        <end position="70"/>
    </location>
</feature>
<accession>A0AAN0MH88</accession>
<feature type="region of interest" description="Disordered" evidence="1">
    <location>
        <begin position="100"/>
        <end position="127"/>
    </location>
</feature>
<gene>
    <name evidence="2" type="ORF">brsh051_20090</name>
</gene>
<keyword evidence="3" id="KW-1185">Reference proteome</keyword>
<proteinExistence type="predicted"/>
<dbReference type="Proteomes" id="UP001431656">
    <property type="component" value="Chromosome"/>
</dbReference>
<organism evidence="2 3">
    <name type="scientific">Brooklawnia propionicigenes</name>
    <dbReference type="NCBI Taxonomy" id="3041175"/>
    <lineage>
        <taxon>Bacteria</taxon>
        <taxon>Bacillati</taxon>
        <taxon>Actinomycetota</taxon>
        <taxon>Actinomycetes</taxon>
        <taxon>Propionibacteriales</taxon>
        <taxon>Propionibacteriaceae</taxon>
        <taxon>Brooklawnia</taxon>
    </lineage>
</organism>
<evidence type="ECO:0000313" key="2">
    <source>
        <dbReference type="EMBL" id="BEH02728.1"/>
    </source>
</evidence>
<reference evidence="2" key="1">
    <citation type="journal article" date="2024" name="Int. J. Syst. Evol. Microbiol.">
        <title>Brooklawnia propionicigenes sp. nov., a facultatively anaerobic, propionate-producing bacterium isolated from a methanogenic reactor treating waste from cattle farms.</title>
        <authorList>
            <person name="Akita Y."/>
            <person name="Ueki A."/>
            <person name="Tonouchi A."/>
            <person name="Sugawara Y."/>
            <person name="Honma S."/>
            <person name="Kaku N."/>
            <person name="Ueki K."/>
        </authorList>
    </citation>
    <scope>NUCLEOTIDE SEQUENCE</scope>
    <source>
        <strain evidence="2">SH051</strain>
    </source>
</reference>
<sequence length="127" mass="12853">MSQPAHGLAAVTEQVPATSMGSLSRRRDTHRGGGNLGSDNTAAPSDNTAAPSDNTIGQTDNTAPQTDNTQSFALSAKETRLKVPANSALEEVLLAAFPGPTGTAGNSTERRALNSPANPLSTIAAGL</sequence>
<name>A0AAN0MH88_9ACTN</name>
<evidence type="ECO:0000313" key="3">
    <source>
        <dbReference type="Proteomes" id="UP001431656"/>
    </source>
</evidence>
<dbReference type="AlphaFoldDB" id="A0AAN0MH88"/>
<dbReference type="EMBL" id="AP028056">
    <property type="protein sequence ID" value="BEH02728.1"/>
    <property type="molecule type" value="Genomic_DNA"/>
</dbReference>
<protein>
    <submittedName>
        <fullName evidence="2">Uncharacterized protein</fullName>
    </submittedName>
</protein>
<feature type="compositionally biased region" description="Polar residues" evidence="1">
    <location>
        <begin position="37"/>
        <end position="70"/>
    </location>
</feature>
<dbReference type="KEGG" id="broo:brsh051_20090"/>